<dbReference type="GO" id="GO:0046373">
    <property type="term" value="P:L-arabinose metabolic process"/>
    <property type="evidence" value="ECO:0007669"/>
    <property type="project" value="InterPro"/>
</dbReference>
<dbReference type="SUPFAM" id="SSF51445">
    <property type="entry name" value="(Trans)glycosidases"/>
    <property type="match status" value="1"/>
</dbReference>
<name>A0A8E2F6U2_9PEZI</name>
<evidence type="ECO:0000256" key="1">
    <source>
        <dbReference type="ARBA" id="ARBA00001462"/>
    </source>
</evidence>
<comment type="pathway">
    <text evidence="2">Glycan metabolism; L-arabinan degradation.</text>
</comment>
<comment type="catalytic activity">
    <reaction evidence="1">
        <text>Hydrolysis of terminal non-reducing alpha-L-arabinofuranoside residues in alpha-L-arabinosides.</text>
        <dbReference type="EC" id="3.2.1.55"/>
    </reaction>
</comment>
<dbReference type="SMART" id="SM00813">
    <property type="entry name" value="Alpha-L-AF_C"/>
    <property type="match status" value="1"/>
</dbReference>
<dbReference type="EMBL" id="KV749127">
    <property type="protein sequence ID" value="OCL11008.1"/>
    <property type="molecule type" value="Genomic_DNA"/>
</dbReference>
<evidence type="ECO:0000256" key="6">
    <source>
        <dbReference type="ARBA" id="ARBA00022801"/>
    </source>
</evidence>
<dbReference type="PANTHER" id="PTHR31776">
    <property type="entry name" value="ALPHA-L-ARABINOFURANOSIDASE 1"/>
    <property type="match status" value="1"/>
</dbReference>
<dbReference type="UniPathway" id="UPA00667"/>
<comment type="similarity">
    <text evidence="3">Belongs to the glycosyl hydrolase 51 family.</text>
</comment>
<dbReference type="Gene3D" id="3.20.20.80">
    <property type="entry name" value="Glycosidases"/>
    <property type="match status" value="1"/>
</dbReference>
<dbReference type="AlphaFoldDB" id="A0A8E2F6U2"/>
<dbReference type="InterPro" id="IPR051563">
    <property type="entry name" value="Glycosyl_Hydrolase_51"/>
</dbReference>
<evidence type="ECO:0000256" key="5">
    <source>
        <dbReference type="ARBA" id="ARBA00022729"/>
    </source>
</evidence>
<proteinExistence type="inferred from homology"/>
<dbReference type="Pfam" id="PF06964">
    <property type="entry name" value="Alpha-L-AF_C"/>
    <property type="match status" value="1"/>
</dbReference>
<evidence type="ECO:0000256" key="8">
    <source>
        <dbReference type="SAM" id="SignalP"/>
    </source>
</evidence>
<keyword evidence="11" id="KW-1185">Reference proteome</keyword>
<dbReference type="EC" id="3.2.1.55" evidence="4"/>
<evidence type="ECO:0000256" key="7">
    <source>
        <dbReference type="ARBA" id="ARBA00023180"/>
    </source>
</evidence>
<evidence type="ECO:0000259" key="9">
    <source>
        <dbReference type="SMART" id="SM00813"/>
    </source>
</evidence>
<dbReference type="GO" id="GO:0031222">
    <property type="term" value="P:arabinan catabolic process"/>
    <property type="evidence" value="ECO:0007669"/>
    <property type="project" value="UniProtKB-UniPathway"/>
</dbReference>
<dbReference type="Pfam" id="PF22848">
    <property type="entry name" value="ASD1_dom"/>
    <property type="match status" value="1"/>
</dbReference>
<evidence type="ECO:0000256" key="3">
    <source>
        <dbReference type="ARBA" id="ARBA00007186"/>
    </source>
</evidence>
<keyword evidence="5 8" id="KW-0732">Signal</keyword>
<dbReference type="InterPro" id="IPR010720">
    <property type="entry name" value="Alpha-L-AF_C"/>
</dbReference>
<feature type="signal peptide" evidence="8">
    <location>
        <begin position="1"/>
        <end position="22"/>
    </location>
</feature>
<evidence type="ECO:0000313" key="10">
    <source>
        <dbReference type="EMBL" id="OCL11008.1"/>
    </source>
</evidence>
<evidence type="ECO:0000313" key="11">
    <source>
        <dbReference type="Proteomes" id="UP000250140"/>
    </source>
</evidence>
<keyword evidence="7" id="KW-0325">Glycoprotein</keyword>
<accession>A0A8E2F6U2</accession>
<sequence length="642" mass="70604">MASHRDVLFVSLVLLFFNPNRGNGLSLSFSTSTGIPSSPLLYGFMIEDIDHSLDGGLHSQLLQNNGFQGDNPGLTAYAPVGNAVLSEDPSNPVSSAITRSLKITVPENTYGDVGFSNEGYWGIVVTENTYNSSFWLKGSYSGDATVKLVGKTSSIEYASETIHVDSSSNSFSYFEVTLSTRTAPDGENLWVLVFDAEKVTGGSLNVGLIQLFAPTYNSSLFFRPNGLKPELAKPLEDVKASFLRFPGGNNLEGATEADRWKWNETIGPLENRPGRQGDWGYPNTDALGLMEYLLWCEDMELAPVLVIWNGFSLSAGGATPFTGSALQPYVDDVLDELEFILGDTSTEYGALRARYGHPDPFPVQHVEIGNEDSHNPKGCETYPERFMAFYNAIHNVYPDLILITSSSDPQCLPKELPAGVWKDFHIYTDPDSLVQDFNYFDNLDRSFPYVVLEYAVSQTSPPSNNNAIWPYMQGSVAEAVYMIGMERNSDLVKMAAYAPLLAHLNYSMYTPNAISFEYSEPKVVLSTTYYTQKMFSANRGDTILNFTSNEEFGPLYWVVSKHSPTSTYFLKLANYGADTVGVYLTIPGTSEGTLTVLSGPADEFNSDSNPNNIVPKLTDIKGSEGTFEVNLPPWSVAVLAMK</sequence>
<feature type="domain" description="Alpha-L-arabinofuranosidase C-terminal" evidence="9">
    <location>
        <begin position="453"/>
        <end position="635"/>
    </location>
</feature>
<gene>
    <name evidence="10" type="ORF">AOQ84DRAFT_425414</name>
</gene>
<evidence type="ECO:0000256" key="2">
    <source>
        <dbReference type="ARBA" id="ARBA00004834"/>
    </source>
</evidence>
<keyword evidence="6 10" id="KW-0378">Hydrolase</keyword>
<dbReference type="Proteomes" id="UP000250140">
    <property type="component" value="Unassembled WGS sequence"/>
</dbReference>
<dbReference type="InterPro" id="IPR017853">
    <property type="entry name" value="GH"/>
</dbReference>
<protein>
    <recommendedName>
        <fullName evidence="4">non-reducing end alpha-L-arabinofuranosidase</fullName>
        <ecNumber evidence="4">3.2.1.55</ecNumber>
    </recommendedName>
</protein>
<dbReference type="OrthoDB" id="406864at2759"/>
<organism evidence="10 11">
    <name type="scientific">Glonium stellatum</name>
    <dbReference type="NCBI Taxonomy" id="574774"/>
    <lineage>
        <taxon>Eukaryota</taxon>
        <taxon>Fungi</taxon>
        <taxon>Dikarya</taxon>
        <taxon>Ascomycota</taxon>
        <taxon>Pezizomycotina</taxon>
        <taxon>Dothideomycetes</taxon>
        <taxon>Pleosporomycetidae</taxon>
        <taxon>Gloniales</taxon>
        <taxon>Gloniaceae</taxon>
        <taxon>Glonium</taxon>
    </lineage>
</organism>
<dbReference type="GO" id="GO:0046556">
    <property type="term" value="F:alpha-L-arabinofuranosidase activity"/>
    <property type="evidence" value="ECO:0007669"/>
    <property type="project" value="UniProtKB-EC"/>
</dbReference>
<dbReference type="InterPro" id="IPR055235">
    <property type="entry name" value="ASD1_cat"/>
</dbReference>
<feature type="chain" id="PRO_5034693461" description="non-reducing end alpha-L-arabinofuranosidase" evidence="8">
    <location>
        <begin position="23"/>
        <end position="642"/>
    </location>
</feature>
<dbReference type="PANTHER" id="PTHR31776:SF0">
    <property type="entry name" value="ALPHA-L-ARABINOFURANOSIDASE 1"/>
    <property type="match status" value="1"/>
</dbReference>
<evidence type="ECO:0000256" key="4">
    <source>
        <dbReference type="ARBA" id="ARBA00012670"/>
    </source>
</evidence>
<reference evidence="10 11" key="1">
    <citation type="journal article" date="2016" name="Nat. Commun.">
        <title>Ectomycorrhizal ecology is imprinted in the genome of the dominant symbiotic fungus Cenococcum geophilum.</title>
        <authorList>
            <consortium name="DOE Joint Genome Institute"/>
            <person name="Peter M."/>
            <person name="Kohler A."/>
            <person name="Ohm R.A."/>
            <person name="Kuo A."/>
            <person name="Krutzmann J."/>
            <person name="Morin E."/>
            <person name="Arend M."/>
            <person name="Barry K.W."/>
            <person name="Binder M."/>
            <person name="Choi C."/>
            <person name="Clum A."/>
            <person name="Copeland A."/>
            <person name="Grisel N."/>
            <person name="Haridas S."/>
            <person name="Kipfer T."/>
            <person name="LaButti K."/>
            <person name="Lindquist E."/>
            <person name="Lipzen A."/>
            <person name="Maire R."/>
            <person name="Meier B."/>
            <person name="Mihaltcheva S."/>
            <person name="Molinier V."/>
            <person name="Murat C."/>
            <person name="Poggeler S."/>
            <person name="Quandt C.A."/>
            <person name="Sperisen C."/>
            <person name="Tritt A."/>
            <person name="Tisserant E."/>
            <person name="Crous P.W."/>
            <person name="Henrissat B."/>
            <person name="Nehls U."/>
            <person name="Egli S."/>
            <person name="Spatafora J.W."/>
            <person name="Grigoriev I.V."/>
            <person name="Martin F.M."/>
        </authorList>
    </citation>
    <scope>NUCLEOTIDE SEQUENCE [LARGE SCALE GENOMIC DNA]</scope>
    <source>
        <strain evidence="10 11">CBS 207.34</strain>
    </source>
</reference>